<evidence type="ECO:0000256" key="4">
    <source>
        <dbReference type="ARBA" id="ARBA00001947"/>
    </source>
</evidence>
<evidence type="ECO:0000256" key="9">
    <source>
        <dbReference type="ARBA" id="ARBA00023235"/>
    </source>
</evidence>
<feature type="binding site" evidence="10">
    <location>
        <position position="13"/>
    </location>
    <ligand>
        <name>substrate</name>
    </ligand>
</feature>
<dbReference type="InterPro" id="IPR000056">
    <property type="entry name" value="Ribul_P_3_epim-like"/>
</dbReference>
<dbReference type="RefSeq" id="WP_394824319.1">
    <property type="nucleotide sequence ID" value="NZ_CP089984.1"/>
</dbReference>
<name>A0ABZ2LUU4_9BACT</name>
<organism evidence="12 13">
    <name type="scientific">Pendulispora albinea</name>
    <dbReference type="NCBI Taxonomy" id="2741071"/>
    <lineage>
        <taxon>Bacteria</taxon>
        <taxon>Pseudomonadati</taxon>
        <taxon>Myxococcota</taxon>
        <taxon>Myxococcia</taxon>
        <taxon>Myxococcales</taxon>
        <taxon>Sorangiineae</taxon>
        <taxon>Pendulisporaceae</taxon>
        <taxon>Pendulispora</taxon>
    </lineage>
</organism>
<comment type="cofactor">
    <cofactor evidence="5">
        <name>Fe(2+)</name>
        <dbReference type="ChEBI" id="CHEBI:29033"/>
    </cofactor>
</comment>
<dbReference type="NCBIfam" id="NF004076">
    <property type="entry name" value="PRK05581.1-4"/>
    <property type="match status" value="1"/>
</dbReference>
<dbReference type="EC" id="5.1.3.1" evidence="7 10"/>
<keyword evidence="8 10" id="KW-0479">Metal-binding</keyword>
<comment type="caution">
    <text evidence="10">Lacks conserved residue(s) required for the propagation of feature annotation.</text>
</comment>
<dbReference type="InterPro" id="IPR026019">
    <property type="entry name" value="Ribul_P_3_epim"/>
</dbReference>
<feature type="binding site" evidence="10">
    <location>
        <begin position="180"/>
        <end position="182"/>
    </location>
    <ligand>
        <name>substrate</name>
    </ligand>
</feature>
<evidence type="ECO:0000256" key="7">
    <source>
        <dbReference type="ARBA" id="ARBA00013188"/>
    </source>
</evidence>
<protein>
    <recommendedName>
        <fullName evidence="7 10">Ribulose-phosphate 3-epimerase</fullName>
        <ecNumber evidence="7 10">5.1.3.1</ecNumber>
    </recommendedName>
</protein>
<dbReference type="PROSITE" id="PS01086">
    <property type="entry name" value="RIBUL_P_3_EPIMER_2"/>
    <property type="match status" value="1"/>
</dbReference>
<dbReference type="InterPro" id="IPR013785">
    <property type="entry name" value="Aldolase_TIM"/>
</dbReference>
<comment type="pathway">
    <text evidence="10">Carbohydrate degradation.</text>
</comment>
<comment type="catalytic activity">
    <reaction evidence="1 10 11">
        <text>D-ribulose 5-phosphate = D-xylulose 5-phosphate</text>
        <dbReference type="Rhea" id="RHEA:13677"/>
        <dbReference type="ChEBI" id="CHEBI:57737"/>
        <dbReference type="ChEBI" id="CHEBI:58121"/>
        <dbReference type="EC" id="5.1.3.1"/>
    </reaction>
</comment>
<evidence type="ECO:0000256" key="10">
    <source>
        <dbReference type="HAMAP-Rule" id="MF_02227"/>
    </source>
</evidence>
<evidence type="ECO:0000256" key="11">
    <source>
        <dbReference type="PIRNR" id="PIRNR001461"/>
    </source>
</evidence>
<evidence type="ECO:0000256" key="1">
    <source>
        <dbReference type="ARBA" id="ARBA00001782"/>
    </source>
</evidence>
<dbReference type="SUPFAM" id="SSF51366">
    <property type="entry name" value="Ribulose-phoshate binding barrel"/>
    <property type="match status" value="1"/>
</dbReference>
<comment type="cofactor">
    <cofactor evidence="3">
        <name>Co(2+)</name>
        <dbReference type="ChEBI" id="CHEBI:48828"/>
    </cofactor>
</comment>
<comment type="similarity">
    <text evidence="6 10 11">Belongs to the ribulose-phosphate 3-epimerase family.</text>
</comment>
<dbReference type="Gene3D" id="3.20.20.70">
    <property type="entry name" value="Aldolase class I"/>
    <property type="match status" value="1"/>
</dbReference>
<dbReference type="Proteomes" id="UP001370348">
    <property type="component" value="Chromosome"/>
</dbReference>
<reference evidence="12 13" key="1">
    <citation type="submission" date="2021-12" db="EMBL/GenBank/DDBJ databases">
        <title>Discovery of the Pendulisporaceae a myxobacterial family with distinct sporulation behavior and unique specialized metabolism.</title>
        <authorList>
            <person name="Garcia R."/>
            <person name="Popoff A."/>
            <person name="Bader C.D."/>
            <person name="Loehr J."/>
            <person name="Walesch S."/>
            <person name="Walt C."/>
            <person name="Boldt J."/>
            <person name="Bunk B."/>
            <person name="Haeckl F.J.F.P.J."/>
            <person name="Gunesch A.P."/>
            <person name="Birkelbach J."/>
            <person name="Nuebel U."/>
            <person name="Pietschmann T."/>
            <person name="Bach T."/>
            <person name="Mueller R."/>
        </authorList>
    </citation>
    <scope>NUCLEOTIDE SEQUENCE [LARGE SCALE GENOMIC DNA]</scope>
    <source>
        <strain evidence="12 13">MSr11954</strain>
    </source>
</reference>
<comment type="function">
    <text evidence="10">Catalyzes the reversible epimerization of D-ribulose 5-phosphate to D-xylulose 5-phosphate.</text>
</comment>
<feature type="binding site" evidence="10">
    <location>
        <position position="38"/>
    </location>
    <ligand>
        <name>a divalent metal cation</name>
        <dbReference type="ChEBI" id="CHEBI:60240"/>
    </ligand>
</feature>
<dbReference type="GO" id="GO:0004750">
    <property type="term" value="F:D-ribulose-phosphate 3-epimerase activity"/>
    <property type="evidence" value="ECO:0007669"/>
    <property type="project" value="UniProtKB-EC"/>
</dbReference>
<dbReference type="NCBIfam" id="TIGR01163">
    <property type="entry name" value="rpe"/>
    <property type="match status" value="1"/>
</dbReference>
<evidence type="ECO:0000256" key="2">
    <source>
        <dbReference type="ARBA" id="ARBA00001936"/>
    </source>
</evidence>
<evidence type="ECO:0000256" key="8">
    <source>
        <dbReference type="ARBA" id="ARBA00022723"/>
    </source>
</evidence>
<keyword evidence="13" id="KW-1185">Reference proteome</keyword>
<keyword evidence="9 10" id="KW-0413">Isomerase</keyword>
<evidence type="ECO:0000313" key="13">
    <source>
        <dbReference type="Proteomes" id="UP001370348"/>
    </source>
</evidence>
<feature type="binding site" evidence="10">
    <location>
        <position position="71"/>
    </location>
    <ligand>
        <name>substrate</name>
    </ligand>
</feature>
<feature type="binding site" evidence="10">
    <location>
        <position position="71"/>
    </location>
    <ligand>
        <name>a divalent metal cation</name>
        <dbReference type="ChEBI" id="CHEBI:60240"/>
    </ligand>
</feature>
<dbReference type="HAMAP" id="MF_02227">
    <property type="entry name" value="RPE"/>
    <property type="match status" value="1"/>
</dbReference>
<dbReference type="Pfam" id="PF00834">
    <property type="entry name" value="Ribul_P_3_epim"/>
    <property type="match status" value="1"/>
</dbReference>
<dbReference type="PANTHER" id="PTHR11749">
    <property type="entry name" value="RIBULOSE-5-PHOSPHATE-3-EPIMERASE"/>
    <property type="match status" value="1"/>
</dbReference>
<proteinExistence type="inferred from homology"/>
<feature type="binding site" evidence="10">
    <location>
        <position position="40"/>
    </location>
    <ligand>
        <name>a divalent metal cation</name>
        <dbReference type="ChEBI" id="CHEBI:60240"/>
    </ligand>
</feature>
<comment type="cofactor">
    <cofactor evidence="10">
        <name>a divalent metal cation</name>
        <dbReference type="ChEBI" id="CHEBI:60240"/>
    </cofactor>
    <text evidence="10">Binds 1 divalent metal cation per subunit.</text>
</comment>
<evidence type="ECO:0000313" key="12">
    <source>
        <dbReference type="EMBL" id="WXB14694.1"/>
    </source>
</evidence>
<evidence type="ECO:0000256" key="5">
    <source>
        <dbReference type="ARBA" id="ARBA00001954"/>
    </source>
</evidence>
<sequence>MKQAKDRIIIAPSILSADFGRLAEEVRAVEAAGADWIHVDVMDGRFVPNITIGPLVVRALREITKLRLDTHLMIVEPEKYIDAFAEAGADGLTVHVEACTHLHRTLERIRHLGLRAGVVLNPSTSEETLRYVMELADLILVMSVNPGFGGQSFIESVLPKVAAIRKMIDASGRDIDLEIDGGISKDTAERAVRAGARALVAGNAVFNQPPYDRAISTILNEARKGLTN</sequence>
<feature type="binding site" evidence="10">
    <location>
        <position position="180"/>
    </location>
    <ligand>
        <name>a divalent metal cation</name>
        <dbReference type="ChEBI" id="CHEBI:60240"/>
    </ligand>
</feature>
<feature type="binding site" evidence="10">
    <location>
        <begin position="147"/>
        <end position="150"/>
    </location>
    <ligand>
        <name>substrate</name>
    </ligand>
</feature>
<comment type="cofactor">
    <cofactor evidence="4">
        <name>Zn(2+)</name>
        <dbReference type="ChEBI" id="CHEBI:29105"/>
    </cofactor>
</comment>
<keyword evidence="10 11" id="KW-0119">Carbohydrate metabolism</keyword>
<feature type="active site" description="Proton acceptor" evidence="10">
    <location>
        <position position="40"/>
    </location>
</feature>
<evidence type="ECO:0000256" key="3">
    <source>
        <dbReference type="ARBA" id="ARBA00001941"/>
    </source>
</evidence>
<feature type="active site" description="Proton donor" evidence="10">
    <location>
        <position position="180"/>
    </location>
</feature>
<dbReference type="PIRSF" id="PIRSF001461">
    <property type="entry name" value="RPE"/>
    <property type="match status" value="1"/>
</dbReference>
<gene>
    <name evidence="10 12" type="primary">rpe</name>
    <name evidence="12" type="ORF">LZC94_43585</name>
</gene>
<evidence type="ECO:0000256" key="6">
    <source>
        <dbReference type="ARBA" id="ARBA00009541"/>
    </source>
</evidence>
<accession>A0ABZ2LUU4</accession>
<dbReference type="EMBL" id="CP089984">
    <property type="protein sequence ID" value="WXB14694.1"/>
    <property type="molecule type" value="Genomic_DNA"/>
</dbReference>
<comment type="cofactor">
    <cofactor evidence="2">
        <name>Mn(2+)</name>
        <dbReference type="ChEBI" id="CHEBI:29035"/>
    </cofactor>
</comment>
<dbReference type="CDD" id="cd00429">
    <property type="entry name" value="RPE"/>
    <property type="match status" value="1"/>
</dbReference>
<dbReference type="InterPro" id="IPR011060">
    <property type="entry name" value="RibuloseP-bd_barrel"/>
</dbReference>
<dbReference type="PROSITE" id="PS01085">
    <property type="entry name" value="RIBUL_P_3_EPIMER_1"/>
    <property type="match status" value="1"/>
</dbReference>